<comment type="subcellular location">
    <subcellularLocation>
        <location evidence="10">Cell membrane</location>
        <topology evidence="10">Multi-pass membrane protein</topology>
    </subcellularLocation>
</comment>
<comment type="subunit">
    <text evidence="10">Probably interacts with PlsX.</text>
</comment>
<reference evidence="13" key="1">
    <citation type="submission" date="2017-06" db="EMBL/GenBank/DDBJ databases">
        <authorList>
            <person name="Varghese N."/>
            <person name="Submissions S."/>
        </authorList>
    </citation>
    <scope>NUCLEOTIDE SEQUENCE [LARGE SCALE GENOMIC DNA]</scope>
    <source>
        <strain evidence="13">JAD2</strain>
    </source>
</reference>
<keyword evidence="12" id="KW-0012">Acyltransferase</keyword>
<dbReference type="HAMAP" id="MF_01043">
    <property type="entry name" value="PlsY"/>
    <property type="match status" value="1"/>
</dbReference>
<feature type="transmembrane region" description="Helical" evidence="10">
    <location>
        <begin position="112"/>
        <end position="133"/>
    </location>
</feature>
<feature type="transmembrane region" description="Helical" evidence="10">
    <location>
        <begin position="145"/>
        <end position="163"/>
    </location>
</feature>
<feature type="transmembrane region" description="Helical" evidence="10">
    <location>
        <begin position="169"/>
        <end position="187"/>
    </location>
</feature>
<feature type="transmembrane region" description="Helical" evidence="10">
    <location>
        <begin position="6"/>
        <end position="27"/>
    </location>
</feature>
<feature type="transmembrane region" description="Helical" evidence="10">
    <location>
        <begin position="81"/>
        <end position="100"/>
    </location>
</feature>
<dbReference type="Proteomes" id="UP000197025">
    <property type="component" value="Unassembled WGS sequence"/>
</dbReference>
<feature type="region of interest" description="Disordered" evidence="11">
    <location>
        <begin position="201"/>
        <end position="223"/>
    </location>
</feature>
<dbReference type="InParanoid" id="A0A212R5X7"/>
<evidence type="ECO:0000313" key="12">
    <source>
        <dbReference type="EMBL" id="SNB67501.1"/>
    </source>
</evidence>
<dbReference type="Pfam" id="PF02660">
    <property type="entry name" value="G3P_acyltransf"/>
    <property type="match status" value="1"/>
</dbReference>
<protein>
    <recommendedName>
        <fullName evidence="10">Glycerol-3-phosphate acyltransferase</fullName>
    </recommendedName>
    <alternativeName>
        <fullName evidence="10">Acyl-PO4 G3P acyltransferase</fullName>
    </alternativeName>
    <alternativeName>
        <fullName evidence="10">Acyl-phosphate--glycerol-3-phosphate acyltransferase</fullName>
    </alternativeName>
    <alternativeName>
        <fullName evidence="10">G3P acyltransferase</fullName>
        <shortName evidence="10">GPAT</shortName>
        <ecNumber evidence="10">2.3.1.275</ecNumber>
    </alternativeName>
    <alternativeName>
        <fullName evidence="10">Lysophosphatidic acid synthase</fullName>
        <shortName evidence="10">LPA synthase</shortName>
    </alternativeName>
</protein>
<dbReference type="UniPathway" id="UPA00085"/>
<dbReference type="SMART" id="SM01207">
    <property type="entry name" value="G3P_acyltransf"/>
    <property type="match status" value="1"/>
</dbReference>
<dbReference type="FunCoup" id="A0A212R5X7">
    <property type="interactions" value="188"/>
</dbReference>
<keyword evidence="5 10" id="KW-1133">Transmembrane helix</keyword>
<evidence type="ECO:0000256" key="4">
    <source>
        <dbReference type="ARBA" id="ARBA00022692"/>
    </source>
</evidence>
<evidence type="ECO:0000256" key="6">
    <source>
        <dbReference type="ARBA" id="ARBA00023098"/>
    </source>
</evidence>
<keyword evidence="6 10" id="KW-0443">Lipid metabolism</keyword>
<dbReference type="EC" id="2.3.1.275" evidence="10"/>
<name>A0A212R5X7_9CHLR</name>
<dbReference type="PANTHER" id="PTHR30309:SF0">
    <property type="entry name" value="GLYCEROL-3-PHOSPHATE ACYLTRANSFERASE-RELATED"/>
    <property type="match status" value="1"/>
</dbReference>
<sequence length="223" mass="23354">MGSVWMLILGAYLIGSFPTGWLVVRLLTGQDVRRIGSGRTGGTNAMRAGGLPAGLLTGLGDLVKGFLAIEWARMLFPGQPLAGAVAGILAVAGHNWPIWLRFRGGAGTAPNLGTAIALWPLVAAVLLPLVPLLAALTGYASMTSLILAFVVPGLFALRAVAFGGPWAEVLYGLGTLGLIVWALRPNFRRLREGTEPRLRLSGWPKAPVPSGLAEGNERSRTSA</sequence>
<keyword evidence="8 10" id="KW-0594">Phospholipid biosynthesis</keyword>
<dbReference type="RefSeq" id="WP_088571514.1">
    <property type="nucleotide sequence ID" value="NZ_FYEK01000031.1"/>
</dbReference>
<comment type="catalytic activity">
    <reaction evidence="10">
        <text>an acyl phosphate + sn-glycerol 3-phosphate = a 1-acyl-sn-glycero-3-phosphate + phosphate</text>
        <dbReference type="Rhea" id="RHEA:34075"/>
        <dbReference type="ChEBI" id="CHEBI:43474"/>
        <dbReference type="ChEBI" id="CHEBI:57597"/>
        <dbReference type="ChEBI" id="CHEBI:57970"/>
        <dbReference type="ChEBI" id="CHEBI:59918"/>
        <dbReference type="EC" id="2.3.1.275"/>
    </reaction>
</comment>
<keyword evidence="13" id="KW-1185">Reference proteome</keyword>
<dbReference type="InterPro" id="IPR003811">
    <property type="entry name" value="G3P_acylTferase_PlsY"/>
</dbReference>
<keyword evidence="7 10" id="KW-0472">Membrane</keyword>
<keyword evidence="2 10" id="KW-0444">Lipid biosynthesis</keyword>
<dbReference type="GO" id="GO:0043772">
    <property type="term" value="F:acyl-phosphate glycerol-3-phosphate acyltransferase activity"/>
    <property type="evidence" value="ECO:0007669"/>
    <property type="project" value="UniProtKB-UniRule"/>
</dbReference>
<evidence type="ECO:0000256" key="2">
    <source>
        <dbReference type="ARBA" id="ARBA00022516"/>
    </source>
</evidence>
<proteinExistence type="inferred from homology"/>
<keyword evidence="4 10" id="KW-0812">Transmembrane</keyword>
<evidence type="ECO:0000256" key="1">
    <source>
        <dbReference type="ARBA" id="ARBA00022475"/>
    </source>
</evidence>
<evidence type="ECO:0000256" key="10">
    <source>
        <dbReference type="HAMAP-Rule" id="MF_01043"/>
    </source>
</evidence>
<comment type="similarity">
    <text evidence="10">Belongs to the PlsY family.</text>
</comment>
<evidence type="ECO:0000256" key="8">
    <source>
        <dbReference type="ARBA" id="ARBA00023209"/>
    </source>
</evidence>
<accession>A0A212R5X7</accession>
<organism evidence="12 13">
    <name type="scientific">Thermoflexus hugenholtzii JAD2</name>
    <dbReference type="NCBI Taxonomy" id="877466"/>
    <lineage>
        <taxon>Bacteria</taxon>
        <taxon>Bacillati</taxon>
        <taxon>Chloroflexota</taxon>
        <taxon>Thermoflexia</taxon>
        <taxon>Thermoflexales</taxon>
        <taxon>Thermoflexaceae</taxon>
        <taxon>Thermoflexus</taxon>
    </lineage>
</organism>
<evidence type="ECO:0000256" key="5">
    <source>
        <dbReference type="ARBA" id="ARBA00022989"/>
    </source>
</evidence>
<keyword evidence="3 10" id="KW-0808">Transferase</keyword>
<dbReference type="AlphaFoldDB" id="A0A212R5X7"/>
<evidence type="ECO:0000256" key="9">
    <source>
        <dbReference type="ARBA" id="ARBA00023264"/>
    </source>
</evidence>
<evidence type="ECO:0000256" key="7">
    <source>
        <dbReference type="ARBA" id="ARBA00023136"/>
    </source>
</evidence>
<dbReference type="EMBL" id="FYEK01000031">
    <property type="protein sequence ID" value="SNB67501.1"/>
    <property type="molecule type" value="Genomic_DNA"/>
</dbReference>
<dbReference type="OrthoDB" id="9777124at2"/>
<dbReference type="GO" id="GO:0008654">
    <property type="term" value="P:phospholipid biosynthetic process"/>
    <property type="evidence" value="ECO:0007669"/>
    <property type="project" value="UniProtKB-UniRule"/>
</dbReference>
<comment type="function">
    <text evidence="10">Catalyzes the transfer of an acyl group from acyl-phosphate (acyl-PO(4)) to glycerol-3-phosphate (G3P) to form lysophosphatidic acid (LPA). This enzyme utilizes acyl-phosphate as fatty acyl donor, but not acyl-CoA or acyl-ACP.</text>
</comment>
<evidence type="ECO:0000256" key="3">
    <source>
        <dbReference type="ARBA" id="ARBA00022679"/>
    </source>
</evidence>
<keyword evidence="9 10" id="KW-1208">Phospholipid metabolism</keyword>
<dbReference type="PANTHER" id="PTHR30309">
    <property type="entry name" value="INNER MEMBRANE PROTEIN YGIH"/>
    <property type="match status" value="1"/>
</dbReference>
<gene>
    <name evidence="10" type="primary">plsY</name>
    <name evidence="12" type="ORF">SAMN02746019_00013370</name>
</gene>
<evidence type="ECO:0000256" key="11">
    <source>
        <dbReference type="SAM" id="MobiDB-lite"/>
    </source>
</evidence>
<evidence type="ECO:0000313" key="13">
    <source>
        <dbReference type="Proteomes" id="UP000197025"/>
    </source>
</evidence>
<dbReference type="GO" id="GO:0005886">
    <property type="term" value="C:plasma membrane"/>
    <property type="evidence" value="ECO:0007669"/>
    <property type="project" value="UniProtKB-SubCell"/>
</dbReference>
<comment type="pathway">
    <text evidence="10">Lipid metabolism; phospholipid metabolism.</text>
</comment>
<keyword evidence="1 10" id="KW-1003">Cell membrane</keyword>